<organism evidence="2 3">
    <name type="scientific">Ensete ventricosum</name>
    <name type="common">Abyssinian banana</name>
    <name type="synonym">Musa ensete</name>
    <dbReference type="NCBI Taxonomy" id="4639"/>
    <lineage>
        <taxon>Eukaryota</taxon>
        <taxon>Viridiplantae</taxon>
        <taxon>Streptophyta</taxon>
        <taxon>Embryophyta</taxon>
        <taxon>Tracheophyta</taxon>
        <taxon>Spermatophyta</taxon>
        <taxon>Magnoliopsida</taxon>
        <taxon>Liliopsida</taxon>
        <taxon>Zingiberales</taxon>
        <taxon>Musaceae</taxon>
        <taxon>Ensete</taxon>
    </lineage>
</organism>
<sequence>MRRNLPPRHRESRYALAISLFGRRRSHCPRVAPCGQAAPPCVGAALAGGHSCQRPPLQAIALATGCPLQPRRGRPPLTGVAYARRRCPCRRYTCSRAIAVASLLVIAPVAVAKVGRLTEGLAMAGHPLSSLPSL</sequence>
<dbReference type="Proteomes" id="UP000287651">
    <property type="component" value="Unassembled WGS sequence"/>
</dbReference>
<name>A0A426X7L1_ENSVE</name>
<keyword evidence="1" id="KW-1133">Transmembrane helix</keyword>
<comment type="caution">
    <text evidence="2">The sequence shown here is derived from an EMBL/GenBank/DDBJ whole genome shotgun (WGS) entry which is preliminary data.</text>
</comment>
<proteinExistence type="predicted"/>
<reference evidence="2 3" key="1">
    <citation type="journal article" date="2014" name="Agronomy (Basel)">
        <title>A Draft Genome Sequence for Ensete ventricosum, the Drought-Tolerant Tree Against Hunger.</title>
        <authorList>
            <person name="Harrison J."/>
            <person name="Moore K.A."/>
            <person name="Paszkiewicz K."/>
            <person name="Jones T."/>
            <person name="Grant M."/>
            <person name="Ambacheew D."/>
            <person name="Muzemil S."/>
            <person name="Studholme D.J."/>
        </authorList>
    </citation>
    <scope>NUCLEOTIDE SEQUENCE [LARGE SCALE GENOMIC DNA]</scope>
</reference>
<dbReference type="AlphaFoldDB" id="A0A426X7L1"/>
<protein>
    <submittedName>
        <fullName evidence="2">Uncharacterized protein</fullName>
    </submittedName>
</protein>
<evidence type="ECO:0000313" key="2">
    <source>
        <dbReference type="EMBL" id="RRT35472.1"/>
    </source>
</evidence>
<accession>A0A426X7L1</accession>
<keyword evidence="1" id="KW-0472">Membrane</keyword>
<feature type="transmembrane region" description="Helical" evidence="1">
    <location>
        <begin position="94"/>
        <end position="112"/>
    </location>
</feature>
<dbReference type="EMBL" id="AMZH03025005">
    <property type="protein sequence ID" value="RRT35472.1"/>
    <property type="molecule type" value="Genomic_DNA"/>
</dbReference>
<evidence type="ECO:0000256" key="1">
    <source>
        <dbReference type="SAM" id="Phobius"/>
    </source>
</evidence>
<keyword evidence="1" id="KW-0812">Transmembrane</keyword>
<gene>
    <name evidence="2" type="ORF">B296_00015782</name>
</gene>
<evidence type="ECO:0000313" key="3">
    <source>
        <dbReference type="Proteomes" id="UP000287651"/>
    </source>
</evidence>